<evidence type="ECO:0000313" key="2">
    <source>
        <dbReference type="EMBL" id="KAK3858838.1"/>
    </source>
</evidence>
<comment type="caution">
    <text evidence="2">The sequence shown here is derived from an EMBL/GenBank/DDBJ whole genome shotgun (WGS) entry which is preliminary data.</text>
</comment>
<feature type="compositionally biased region" description="Basic and acidic residues" evidence="1">
    <location>
        <begin position="301"/>
        <end position="312"/>
    </location>
</feature>
<keyword evidence="3" id="KW-1185">Reference proteome</keyword>
<evidence type="ECO:0000256" key="1">
    <source>
        <dbReference type="SAM" id="MobiDB-lite"/>
    </source>
</evidence>
<evidence type="ECO:0000313" key="3">
    <source>
        <dbReference type="Proteomes" id="UP001286313"/>
    </source>
</evidence>
<feature type="non-terminal residue" evidence="2">
    <location>
        <position position="1"/>
    </location>
</feature>
<organism evidence="2 3">
    <name type="scientific">Petrolisthes cinctipes</name>
    <name type="common">Flat porcelain crab</name>
    <dbReference type="NCBI Taxonomy" id="88211"/>
    <lineage>
        <taxon>Eukaryota</taxon>
        <taxon>Metazoa</taxon>
        <taxon>Ecdysozoa</taxon>
        <taxon>Arthropoda</taxon>
        <taxon>Crustacea</taxon>
        <taxon>Multicrustacea</taxon>
        <taxon>Malacostraca</taxon>
        <taxon>Eumalacostraca</taxon>
        <taxon>Eucarida</taxon>
        <taxon>Decapoda</taxon>
        <taxon>Pleocyemata</taxon>
        <taxon>Anomura</taxon>
        <taxon>Galatheoidea</taxon>
        <taxon>Porcellanidae</taxon>
        <taxon>Petrolisthes</taxon>
    </lineage>
</organism>
<feature type="region of interest" description="Disordered" evidence="1">
    <location>
        <begin position="298"/>
        <end position="512"/>
    </location>
</feature>
<gene>
    <name evidence="2" type="ORF">Pcinc_034993</name>
</gene>
<feature type="region of interest" description="Disordered" evidence="1">
    <location>
        <begin position="9"/>
        <end position="74"/>
    </location>
</feature>
<sequence length="512" mass="57310">VCVTCVTSLHRDASSRPTPLQQQQQQQSPPIRCPPARHRHPPPPTSPLARLISASRTTSHSSSRSGGSGRRSEDEGVVRVKCPLCRVSTVVPTNPEALQTNFYLRLLYRSPSQQQQQPPPQLARLVLWCESCGIVAAPSCSRHNLQPLPDKLYGLQKELKRRAKEGTEWAEGREVECGRQAEVYRWVGVVLLDAHNTVQAALTQAQHAQQRFHAHAQQARNAVERGKCLVEQQEPAEEVVRQLVEEVEGVNTQREALTEELSSLVLATSFHLQSAPPAPPGYQRARISLHFTDAPVLSFSGEERQKEEKEQKGVLGLSEGMTGRSGRSQSVTDPQREKSTPEKVRRSRSLHQTKPRTPQLPLAARTHTSDTSPKPLRTQTQQKTQENRSLSTCRHQEAPPSNPHHQQSPVQSPTPVPYHHHQQSPVQSPTPVPHHHHQQSPVQSPTPVPHHHQPPSPVPEKPDILPSRAVGQDEGGHQQGRRHRMRSSTRHLQHRTRPGHHGRPRHSRCVVM</sequence>
<feature type="compositionally biased region" description="Basic and acidic residues" evidence="1">
    <location>
        <begin position="334"/>
        <end position="344"/>
    </location>
</feature>
<protein>
    <submittedName>
        <fullName evidence="2">Uncharacterized protein</fullName>
    </submittedName>
</protein>
<reference evidence="2" key="1">
    <citation type="submission" date="2023-10" db="EMBL/GenBank/DDBJ databases">
        <title>Genome assemblies of two species of porcelain crab, Petrolisthes cinctipes and Petrolisthes manimaculis (Anomura: Porcellanidae).</title>
        <authorList>
            <person name="Angst P."/>
        </authorList>
    </citation>
    <scope>NUCLEOTIDE SEQUENCE</scope>
    <source>
        <strain evidence="2">PB745_01</strain>
        <tissue evidence="2">Gill</tissue>
    </source>
</reference>
<feature type="compositionally biased region" description="Polar residues" evidence="1">
    <location>
        <begin position="369"/>
        <end position="393"/>
    </location>
</feature>
<dbReference type="EMBL" id="JAWQEG010005195">
    <property type="protein sequence ID" value="KAK3858838.1"/>
    <property type="molecule type" value="Genomic_DNA"/>
</dbReference>
<accession>A0AAE1EP41</accession>
<proteinExistence type="predicted"/>
<feature type="compositionally biased region" description="Low complexity" evidence="1">
    <location>
        <begin position="21"/>
        <end position="30"/>
    </location>
</feature>
<feature type="compositionally biased region" description="Basic residues" evidence="1">
    <location>
        <begin position="345"/>
        <end position="354"/>
    </location>
</feature>
<name>A0AAE1EP41_PETCI</name>
<feature type="compositionally biased region" description="Basic residues" evidence="1">
    <location>
        <begin position="479"/>
        <end position="512"/>
    </location>
</feature>
<dbReference type="AlphaFoldDB" id="A0AAE1EP41"/>
<feature type="compositionally biased region" description="Low complexity" evidence="1">
    <location>
        <begin position="47"/>
        <end position="65"/>
    </location>
</feature>
<feature type="compositionally biased region" description="Pro residues" evidence="1">
    <location>
        <begin position="444"/>
        <end position="459"/>
    </location>
</feature>
<dbReference type="Proteomes" id="UP001286313">
    <property type="component" value="Unassembled WGS sequence"/>
</dbReference>
<feature type="compositionally biased region" description="Low complexity" evidence="1">
    <location>
        <begin position="403"/>
        <end position="413"/>
    </location>
</feature>